<organism evidence="2 3">
    <name type="scientific">Gordonia phage Trine</name>
    <dbReference type="NCBI Taxonomy" id="2201431"/>
    <lineage>
        <taxon>Viruses</taxon>
        <taxon>Duplodnaviria</taxon>
        <taxon>Heunggongvirae</taxon>
        <taxon>Uroviricota</taxon>
        <taxon>Caudoviricetes</taxon>
        <taxon>Trinevirus</taxon>
        <taxon>Trinevirus trine</taxon>
    </lineage>
</organism>
<keyword evidence="3" id="KW-1185">Reference proteome</keyword>
<keyword evidence="1" id="KW-0812">Transmembrane</keyword>
<evidence type="ECO:0000313" key="3">
    <source>
        <dbReference type="Proteomes" id="UP000250672"/>
    </source>
</evidence>
<gene>
    <name evidence="2" type="primary">33</name>
    <name evidence="2" type="ORF">PBI_TRINE_33</name>
</gene>
<dbReference type="KEGG" id="vg:54993649"/>
<accession>A0A2Z4Q9H2</accession>
<reference evidence="3" key="1">
    <citation type="submission" date="2018-04" db="EMBL/GenBank/DDBJ databases">
        <authorList>
            <person name="Go L.Y."/>
            <person name="Mitchell J.A."/>
        </authorList>
    </citation>
    <scope>NUCLEOTIDE SEQUENCE [LARGE SCALE GENOMIC DNA]</scope>
</reference>
<proteinExistence type="predicted"/>
<keyword evidence="1" id="KW-0472">Membrane</keyword>
<feature type="transmembrane region" description="Helical" evidence="1">
    <location>
        <begin position="12"/>
        <end position="32"/>
    </location>
</feature>
<dbReference type="RefSeq" id="YP_009803090.1">
    <property type="nucleotide sequence ID" value="NC_047991.1"/>
</dbReference>
<evidence type="ECO:0000256" key="1">
    <source>
        <dbReference type="SAM" id="Phobius"/>
    </source>
</evidence>
<evidence type="ECO:0000313" key="2">
    <source>
        <dbReference type="EMBL" id="AWY06535.1"/>
    </source>
</evidence>
<sequence length="39" mass="4484">MTGQDPRHDRDWVVGVALCWVGVLLATAYLLAQILRWIF</sequence>
<keyword evidence="1" id="KW-1133">Transmembrane helix</keyword>
<protein>
    <submittedName>
        <fullName evidence="2">Uncharacterized protein</fullName>
    </submittedName>
</protein>
<dbReference type="Proteomes" id="UP000250672">
    <property type="component" value="Genome"/>
</dbReference>
<dbReference type="EMBL" id="MH271318">
    <property type="protein sequence ID" value="AWY06535.1"/>
    <property type="molecule type" value="Genomic_DNA"/>
</dbReference>
<name>A0A2Z4Q9H2_9CAUD</name>
<dbReference type="GeneID" id="54993649"/>